<evidence type="ECO:0000256" key="3">
    <source>
        <dbReference type="ARBA" id="ARBA00022692"/>
    </source>
</evidence>
<evidence type="ECO:0000313" key="13">
    <source>
        <dbReference type="Proteomes" id="UP000238701"/>
    </source>
</evidence>
<name>A0A2U3KYF3_9BACT</name>
<evidence type="ECO:0000256" key="8">
    <source>
        <dbReference type="ARBA" id="ARBA00023157"/>
    </source>
</evidence>
<keyword evidence="6" id="KW-0560">Oxidoreductase</keyword>
<feature type="transmembrane region" description="Helical" evidence="10">
    <location>
        <begin position="72"/>
        <end position="91"/>
    </location>
</feature>
<sequence>MMGPAGASSSQGIKAAGSNRILFALIAILSLVGIIVSAISLQRHYAKSATEFCDISQQFSCDIVNRSEYSSIMGIPVAGIGVAGYAALLLLATLWKSRRETPLRLLAAAMAGLAFALYLTYVEAYVLETWCILCLISLVLISLIAVFTLIVKLRSTNA</sequence>
<gene>
    <name evidence="12" type="ORF">SBA1_540004</name>
</gene>
<feature type="transmembrane region" description="Helical" evidence="10">
    <location>
        <begin position="21"/>
        <end position="41"/>
    </location>
</feature>
<dbReference type="InterPro" id="IPR012932">
    <property type="entry name" value="VKOR"/>
</dbReference>
<proteinExistence type="inferred from homology"/>
<evidence type="ECO:0000256" key="2">
    <source>
        <dbReference type="ARBA" id="ARBA00006214"/>
    </source>
</evidence>
<keyword evidence="4" id="KW-0874">Quinone</keyword>
<dbReference type="AlphaFoldDB" id="A0A2U3KYF3"/>
<organism evidence="12 13">
    <name type="scientific">Candidatus Sulfotelmatobacter kueseliae</name>
    <dbReference type="NCBI Taxonomy" id="2042962"/>
    <lineage>
        <taxon>Bacteria</taxon>
        <taxon>Pseudomonadati</taxon>
        <taxon>Acidobacteriota</taxon>
        <taxon>Terriglobia</taxon>
        <taxon>Terriglobales</taxon>
        <taxon>Candidatus Korobacteraceae</taxon>
        <taxon>Candidatus Sulfotelmatobacter</taxon>
    </lineage>
</organism>
<protein>
    <submittedName>
        <fullName evidence="12">Vitamin K epoxide reductase family protein (Modular protein)</fullName>
    </submittedName>
</protein>
<evidence type="ECO:0000256" key="5">
    <source>
        <dbReference type="ARBA" id="ARBA00022989"/>
    </source>
</evidence>
<dbReference type="Pfam" id="PF07884">
    <property type="entry name" value="VKOR"/>
    <property type="match status" value="1"/>
</dbReference>
<feature type="domain" description="Vitamin K epoxide reductase" evidence="11">
    <location>
        <begin position="19"/>
        <end position="152"/>
    </location>
</feature>
<dbReference type="SMART" id="SM00756">
    <property type="entry name" value="VKc"/>
    <property type="match status" value="1"/>
</dbReference>
<evidence type="ECO:0000256" key="10">
    <source>
        <dbReference type="SAM" id="Phobius"/>
    </source>
</evidence>
<dbReference type="GO" id="GO:0016020">
    <property type="term" value="C:membrane"/>
    <property type="evidence" value="ECO:0007669"/>
    <property type="project" value="UniProtKB-SubCell"/>
</dbReference>
<evidence type="ECO:0000259" key="11">
    <source>
        <dbReference type="SMART" id="SM00756"/>
    </source>
</evidence>
<feature type="transmembrane region" description="Helical" evidence="10">
    <location>
        <begin position="103"/>
        <end position="121"/>
    </location>
</feature>
<keyword evidence="5 10" id="KW-1133">Transmembrane helix</keyword>
<evidence type="ECO:0000256" key="9">
    <source>
        <dbReference type="ARBA" id="ARBA00023284"/>
    </source>
</evidence>
<dbReference type="Proteomes" id="UP000238701">
    <property type="component" value="Unassembled WGS sequence"/>
</dbReference>
<keyword evidence="7 10" id="KW-0472">Membrane</keyword>
<dbReference type="Gene3D" id="1.20.1440.130">
    <property type="entry name" value="VKOR domain"/>
    <property type="match status" value="1"/>
</dbReference>
<evidence type="ECO:0000256" key="7">
    <source>
        <dbReference type="ARBA" id="ARBA00023136"/>
    </source>
</evidence>
<keyword evidence="8" id="KW-1015">Disulfide bond</keyword>
<comment type="subcellular location">
    <subcellularLocation>
        <location evidence="1">Membrane</location>
        <topology evidence="1">Multi-pass membrane protein</topology>
    </subcellularLocation>
</comment>
<evidence type="ECO:0000256" key="4">
    <source>
        <dbReference type="ARBA" id="ARBA00022719"/>
    </source>
</evidence>
<evidence type="ECO:0000313" key="12">
    <source>
        <dbReference type="EMBL" id="SPF44589.1"/>
    </source>
</evidence>
<reference evidence="13" key="1">
    <citation type="submission" date="2018-02" db="EMBL/GenBank/DDBJ databases">
        <authorList>
            <person name="Hausmann B."/>
        </authorList>
    </citation>
    <scope>NUCLEOTIDE SEQUENCE [LARGE SCALE GENOMIC DNA]</scope>
    <source>
        <strain evidence="13">Peat soil MAG SbA1</strain>
    </source>
</reference>
<keyword evidence="3 10" id="KW-0812">Transmembrane</keyword>
<dbReference type="EMBL" id="OMOD01000149">
    <property type="protein sequence ID" value="SPF44589.1"/>
    <property type="molecule type" value="Genomic_DNA"/>
</dbReference>
<comment type="similarity">
    <text evidence="2">Belongs to the VKOR family.</text>
</comment>
<dbReference type="GO" id="GO:0016491">
    <property type="term" value="F:oxidoreductase activity"/>
    <property type="evidence" value="ECO:0007669"/>
    <property type="project" value="UniProtKB-KW"/>
</dbReference>
<dbReference type="InterPro" id="IPR038354">
    <property type="entry name" value="VKOR_sf"/>
</dbReference>
<keyword evidence="9" id="KW-0676">Redox-active center</keyword>
<feature type="transmembrane region" description="Helical" evidence="10">
    <location>
        <begin position="127"/>
        <end position="151"/>
    </location>
</feature>
<evidence type="ECO:0000256" key="1">
    <source>
        <dbReference type="ARBA" id="ARBA00004141"/>
    </source>
</evidence>
<accession>A0A2U3KYF3</accession>
<dbReference type="GO" id="GO:0048038">
    <property type="term" value="F:quinone binding"/>
    <property type="evidence" value="ECO:0007669"/>
    <property type="project" value="UniProtKB-KW"/>
</dbReference>
<evidence type="ECO:0000256" key="6">
    <source>
        <dbReference type="ARBA" id="ARBA00023002"/>
    </source>
</evidence>
<dbReference type="OrthoDB" id="9784686at2"/>